<dbReference type="Proteomes" id="UP000289738">
    <property type="component" value="Chromosome A10"/>
</dbReference>
<dbReference type="InterPro" id="IPR004330">
    <property type="entry name" value="FAR1_DNA_bnd_dom"/>
</dbReference>
<dbReference type="PANTHER" id="PTHR47718">
    <property type="entry name" value="OS01G0519700 PROTEIN"/>
    <property type="match status" value="1"/>
</dbReference>
<reference evidence="2 3" key="1">
    <citation type="submission" date="2019-01" db="EMBL/GenBank/DDBJ databases">
        <title>Sequencing of cultivated peanut Arachis hypogaea provides insights into genome evolution and oil improvement.</title>
        <authorList>
            <person name="Chen X."/>
        </authorList>
    </citation>
    <scope>NUCLEOTIDE SEQUENCE [LARGE SCALE GENOMIC DNA]</scope>
    <source>
        <strain evidence="3">cv. Fuhuasheng</strain>
        <tissue evidence="2">Leaves</tissue>
    </source>
</reference>
<dbReference type="EMBL" id="SDMP01000010">
    <property type="protein sequence ID" value="RYR35769.1"/>
    <property type="molecule type" value="Genomic_DNA"/>
</dbReference>
<dbReference type="AlphaFoldDB" id="A0A445BAU2"/>
<evidence type="ECO:0000313" key="2">
    <source>
        <dbReference type="EMBL" id="RYR35769.1"/>
    </source>
</evidence>
<accession>A0A445BAU2</accession>
<gene>
    <name evidence="2" type="ORF">Ahy_A10g050885</name>
</gene>
<evidence type="ECO:0000259" key="1">
    <source>
        <dbReference type="Pfam" id="PF03101"/>
    </source>
</evidence>
<sequence>MVTVESPAQPTAPAHRRTCLSIPSAFPEKPHPVKSPSWPYTGDVVWLQCSFGGQCSLLVDELILPSCTSAMECYGRMGKANSLFPDESENELGLSNNDVVDEDDLRKVELLSDEDGREYGDVTGLSADDIMKKVFRSEERAYEFYCRVGKCNGFGSRKGDYAKDEDGTVVRRRFFCNRAGLRDGKHYNRLDRKRCHRPKTRTNCQALMFGISIWKVRKVILKHNHELISRGMVHMIRSFRKNVTSNTNEQMFRDVFAKWLYADMEVEEFEGERAQVAEQYGLLNKYWALQLYEKRKIWVNAYLRRKFCAGFRTTSRCESINSHFKKFLSSRHTILELVQNLELLVREYQNNELVT</sequence>
<name>A0A445BAU2_ARAHY</name>
<proteinExistence type="predicted"/>
<evidence type="ECO:0000313" key="3">
    <source>
        <dbReference type="Proteomes" id="UP000289738"/>
    </source>
</evidence>
<dbReference type="Pfam" id="PF03101">
    <property type="entry name" value="FAR1"/>
    <property type="match status" value="1"/>
</dbReference>
<comment type="caution">
    <text evidence="2">The sequence shown here is derived from an EMBL/GenBank/DDBJ whole genome shotgun (WGS) entry which is preliminary data.</text>
</comment>
<organism evidence="2 3">
    <name type="scientific">Arachis hypogaea</name>
    <name type="common">Peanut</name>
    <dbReference type="NCBI Taxonomy" id="3818"/>
    <lineage>
        <taxon>Eukaryota</taxon>
        <taxon>Viridiplantae</taxon>
        <taxon>Streptophyta</taxon>
        <taxon>Embryophyta</taxon>
        <taxon>Tracheophyta</taxon>
        <taxon>Spermatophyta</taxon>
        <taxon>Magnoliopsida</taxon>
        <taxon>eudicotyledons</taxon>
        <taxon>Gunneridae</taxon>
        <taxon>Pentapetalae</taxon>
        <taxon>rosids</taxon>
        <taxon>fabids</taxon>
        <taxon>Fabales</taxon>
        <taxon>Fabaceae</taxon>
        <taxon>Papilionoideae</taxon>
        <taxon>50 kb inversion clade</taxon>
        <taxon>dalbergioids sensu lato</taxon>
        <taxon>Dalbergieae</taxon>
        <taxon>Pterocarpus clade</taxon>
        <taxon>Arachis</taxon>
    </lineage>
</organism>
<feature type="domain" description="FAR1" evidence="1">
    <location>
        <begin position="143"/>
        <end position="228"/>
    </location>
</feature>
<keyword evidence="3" id="KW-1185">Reference proteome</keyword>
<protein>
    <recommendedName>
        <fullName evidence="1">FAR1 domain-containing protein</fullName>
    </recommendedName>
</protein>